<reference evidence="2 3" key="1">
    <citation type="journal article" date="2019" name="Nat. Ecol. Evol.">
        <title>Megaphylogeny resolves global patterns of mushroom evolution.</title>
        <authorList>
            <person name="Varga T."/>
            <person name="Krizsan K."/>
            <person name="Foldi C."/>
            <person name="Dima B."/>
            <person name="Sanchez-Garcia M."/>
            <person name="Sanchez-Ramirez S."/>
            <person name="Szollosi G.J."/>
            <person name="Szarkandi J.G."/>
            <person name="Papp V."/>
            <person name="Albert L."/>
            <person name="Andreopoulos W."/>
            <person name="Angelini C."/>
            <person name="Antonin V."/>
            <person name="Barry K.W."/>
            <person name="Bougher N.L."/>
            <person name="Buchanan P."/>
            <person name="Buyck B."/>
            <person name="Bense V."/>
            <person name="Catcheside P."/>
            <person name="Chovatia M."/>
            <person name="Cooper J."/>
            <person name="Damon W."/>
            <person name="Desjardin D."/>
            <person name="Finy P."/>
            <person name="Geml J."/>
            <person name="Haridas S."/>
            <person name="Hughes K."/>
            <person name="Justo A."/>
            <person name="Karasinski D."/>
            <person name="Kautmanova I."/>
            <person name="Kiss B."/>
            <person name="Kocsube S."/>
            <person name="Kotiranta H."/>
            <person name="LaButti K.M."/>
            <person name="Lechner B.E."/>
            <person name="Liimatainen K."/>
            <person name="Lipzen A."/>
            <person name="Lukacs Z."/>
            <person name="Mihaltcheva S."/>
            <person name="Morgado L.N."/>
            <person name="Niskanen T."/>
            <person name="Noordeloos M.E."/>
            <person name="Ohm R.A."/>
            <person name="Ortiz-Santana B."/>
            <person name="Ovrebo C."/>
            <person name="Racz N."/>
            <person name="Riley R."/>
            <person name="Savchenko A."/>
            <person name="Shiryaev A."/>
            <person name="Soop K."/>
            <person name="Spirin V."/>
            <person name="Szebenyi C."/>
            <person name="Tomsovsky M."/>
            <person name="Tulloss R.E."/>
            <person name="Uehling J."/>
            <person name="Grigoriev I.V."/>
            <person name="Vagvolgyi C."/>
            <person name="Papp T."/>
            <person name="Martin F.M."/>
            <person name="Miettinen O."/>
            <person name="Hibbett D.S."/>
            <person name="Nagy L.G."/>
        </authorList>
    </citation>
    <scope>NUCLEOTIDE SEQUENCE [LARGE SCALE GENOMIC DNA]</scope>
    <source>
        <strain evidence="2 3">FP101781</strain>
    </source>
</reference>
<dbReference type="SUPFAM" id="SSF54719">
    <property type="entry name" value="Fe,Mn superoxide dismutase (SOD), C-terminal domain"/>
    <property type="match status" value="1"/>
</dbReference>
<sequence>TANQDPLLSSVPNAHRCVELWEHAFYAQRLNFKADYLIAIWNVFTFQEADACYLSLEASGASK</sequence>
<feature type="non-terminal residue" evidence="2">
    <location>
        <position position="63"/>
    </location>
</feature>
<protein>
    <recommendedName>
        <fullName evidence="1">Manganese/iron superoxide dismutase C-terminal domain-containing protein</fullName>
    </recommendedName>
</protein>
<comment type="caution">
    <text evidence="2">The sequence shown here is derived from an EMBL/GenBank/DDBJ whole genome shotgun (WGS) entry which is preliminary data.</text>
</comment>
<dbReference type="GO" id="GO:0046872">
    <property type="term" value="F:metal ion binding"/>
    <property type="evidence" value="ECO:0007669"/>
    <property type="project" value="InterPro"/>
</dbReference>
<dbReference type="OrthoDB" id="239262at2759"/>
<dbReference type="STRING" id="71717.A0A4Y7T4V2"/>
<gene>
    <name evidence="2" type="ORF">FA13DRAFT_1605563</name>
</gene>
<dbReference type="Pfam" id="PF02777">
    <property type="entry name" value="Sod_Fe_C"/>
    <property type="match status" value="1"/>
</dbReference>
<dbReference type="EMBL" id="QPFP01000031">
    <property type="protein sequence ID" value="TEB28589.1"/>
    <property type="molecule type" value="Genomic_DNA"/>
</dbReference>
<evidence type="ECO:0000259" key="1">
    <source>
        <dbReference type="Pfam" id="PF02777"/>
    </source>
</evidence>
<dbReference type="GO" id="GO:0004784">
    <property type="term" value="F:superoxide dismutase activity"/>
    <property type="evidence" value="ECO:0007669"/>
    <property type="project" value="InterPro"/>
</dbReference>
<evidence type="ECO:0000313" key="2">
    <source>
        <dbReference type="EMBL" id="TEB28589.1"/>
    </source>
</evidence>
<keyword evidence="3" id="KW-1185">Reference proteome</keyword>
<dbReference type="InterPro" id="IPR019832">
    <property type="entry name" value="Mn/Fe_SOD_C"/>
</dbReference>
<evidence type="ECO:0000313" key="3">
    <source>
        <dbReference type="Proteomes" id="UP000298030"/>
    </source>
</evidence>
<name>A0A4Y7T4V2_COPMI</name>
<dbReference type="InterPro" id="IPR036314">
    <property type="entry name" value="SOD_C_sf"/>
</dbReference>
<organism evidence="2 3">
    <name type="scientific">Coprinellus micaceus</name>
    <name type="common">Glistening ink-cap mushroom</name>
    <name type="synonym">Coprinus micaceus</name>
    <dbReference type="NCBI Taxonomy" id="71717"/>
    <lineage>
        <taxon>Eukaryota</taxon>
        <taxon>Fungi</taxon>
        <taxon>Dikarya</taxon>
        <taxon>Basidiomycota</taxon>
        <taxon>Agaricomycotina</taxon>
        <taxon>Agaricomycetes</taxon>
        <taxon>Agaricomycetidae</taxon>
        <taxon>Agaricales</taxon>
        <taxon>Agaricineae</taxon>
        <taxon>Psathyrellaceae</taxon>
        <taxon>Coprinellus</taxon>
    </lineage>
</organism>
<proteinExistence type="predicted"/>
<dbReference type="Gene3D" id="3.55.40.20">
    <property type="entry name" value="Iron/manganese superoxide dismutase, C-terminal domain"/>
    <property type="match status" value="1"/>
</dbReference>
<dbReference type="Proteomes" id="UP000298030">
    <property type="component" value="Unassembled WGS sequence"/>
</dbReference>
<feature type="non-terminal residue" evidence="2">
    <location>
        <position position="1"/>
    </location>
</feature>
<accession>A0A4Y7T4V2</accession>
<dbReference type="AlphaFoldDB" id="A0A4Y7T4V2"/>
<feature type="domain" description="Manganese/iron superoxide dismutase C-terminal" evidence="1">
    <location>
        <begin position="14"/>
        <end position="50"/>
    </location>
</feature>